<comment type="caution">
    <text evidence="1">The sequence shown here is derived from an EMBL/GenBank/DDBJ whole genome shotgun (WGS) entry which is preliminary data.</text>
</comment>
<sequence>MKLYLNEYPRAFILVSDQYALIVRHPYPRYKYHHHHLHHHHHQEPTSDSAKSKSSKVIVEFVRKDSLNLSKYVDLTIAKGRAQNLSGFLGLLNVKDKLYLVFVSSAVTVATPRVDEDVQKITGVEIFCLNSDEFDWQFLKLFHTPVSSGLEDDYFELQSTDEKLLLAEGPVPSVRKLLSLGSFFFSHQFDVTSTIQERGFRDMQLPKFSLMGDLPYQRQFMWNSFLVSELIEFRGRLTPYEQICFDSSGFLVTITRGYAKTVNSTLGNGEEVLLTLISKQACAKNGPLFGDWGSDDNGHVSNFVESELVLFGSKFCLTYIMVRGNVPILWSLETHISKRTLAAKKNKKVVFPRSFEASQVAFTKHLDLLSNQYGDIHILNSLSQDTKTYKGKLNITFKEHINYFLEHRGNDPQTATNYKLGYTDMPVATSSMKKADYTAVNPHEYSQSIAKLVLNFGALFYDIDSRTYVGKQLGVFRVNSFDSLSKASFLCKIISQEVIELAMRDLGIDAGHDLLSKHARLWAETDEYLRNITINFVSYTDKLHSSSAASKGIVPSQLKKRYLHTVLDHKPGEMAILKLLGALQDQVSVSLHNPLHDYVTKELDRREKEFTSQRDILVFASTFNVNASCEDQDKFKSWLFPPGSSGDYDLVFIGLQEIVELTASQMVDTDSLRRQMWEMHLRVCLEANNTTQSRYILLWSGQLGGIALFLFVKQLELKEIHDVEGSFKKTGFGGVSANKGAVAVRFNYSNTGLCLVASHFAAGHGNTIERHQNFKTIGKGIKFSKNRRIKDHDAVIWLGDFNYRINLPLEQVHALVEKKDFPRLFEYDQLNQQMASGESFPYFDEMELRFKPTYKFDNGTSTYDTSEKQRIPAWTDRILSLSRKKIIKQHLYDCSDEIKFSDHRPVYATLTVSISVVNETVKKNLTHELYENYRKNYGDINDMIVTNTNLSFLISEADDKVLPPPSSDTTKWWLSNGMLAKITIPELSGPNADQFVFNPKYPHNPFLETEEPEFILRSQLAQ</sequence>
<evidence type="ECO:0000313" key="1">
    <source>
        <dbReference type="EMBL" id="KAJ9113452.1"/>
    </source>
</evidence>
<protein>
    <submittedName>
        <fullName evidence="1">Uncharacterized protein</fullName>
    </submittedName>
</protein>
<dbReference type="Proteomes" id="UP001241377">
    <property type="component" value="Unassembled WGS sequence"/>
</dbReference>
<organism evidence="1 2">
    <name type="scientific">Naganishia cerealis</name>
    <dbReference type="NCBI Taxonomy" id="610337"/>
    <lineage>
        <taxon>Eukaryota</taxon>
        <taxon>Fungi</taxon>
        <taxon>Dikarya</taxon>
        <taxon>Basidiomycota</taxon>
        <taxon>Agaricomycotina</taxon>
        <taxon>Tremellomycetes</taxon>
        <taxon>Filobasidiales</taxon>
        <taxon>Filobasidiaceae</taxon>
        <taxon>Naganishia</taxon>
    </lineage>
</organism>
<evidence type="ECO:0000313" key="2">
    <source>
        <dbReference type="Proteomes" id="UP001241377"/>
    </source>
</evidence>
<keyword evidence="2" id="KW-1185">Reference proteome</keyword>
<name>A0ACC2WPA1_9TREE</name>
<dbReference type="EMBL" id="JASBWR010000002">
    <property type="protein sequence ID" value="KAJ9113452.1"/>
    <property type="molecule type" value="Genomic_DNA"/>
</dbReference>
<reference evidence="1" key="1">
    <citation type="submission" date="2023-04" db="EMBL/GenBank/DDBJ databases">
        <title>Draft Genome sequencing of Naganishia species isolated from polar environments using Oxford Nanopore Technology.</title>
        <authorList>
            <person name="Leo P."/>
            <person name="Venkateswaran K."/>
        </authorList>
    </citation>
    <scope>NUCLEOTIDE SEQUENCE</scope>
    <source>
        <strain evidence="1">MNA-CCFEE 5261</strain>
    </source>
</reference>
<proteinExistence type="predicted"/>
<accession>A0ACC2WPA1</accession>
<gene>
    <name evidence="1" type="ORF">QFC19_000372</name>
</gene>